<keyword evidence="3" id="KW-1185">Reference proteome</keyword>
<reference evidence="2 3" key="1">
    <citation type="submission" date="2018-06" db="EMBL/GenBank/DDBJ databases">
        <title>Genome analysis of cellulolytic fungus Trichoderma lentiforme CFAM-422.</title>
        <authorList>
            <person name="Steindorff A.S."/>
            <person name="Formighieri E.F."/>
            <person name="Midorikawa G.E.O."/>
            <person name="Tamietti M.S."/>
            <person name="Ramos E.Z."/>
            <person name="Silva A.S."/>
            <person name="Bon E.P.S."/>
            <person name="Mendes T.D."/>
            <person name="Damaso M.C.T."/>
            <person name="Favaro L.C.L."/>
        </authorList>
    </citation>
    <scope>NUCLEOTIDE SEQUENCE [LARGE SCALE GENOMIC DNA]</scope>
    <source>
        <strain evidence="2 3">CFAM-422</strain>
    </source>
</reference>
<gene>
    <name evidence="2" type="ORF">CFAM422_004364</name>
</gene>
<feature type="chain" id="PRO_5040271326" evidence="1">
    <location>
        <begin position="22"/>
        <end position="77"/>
    </location>
</feature>
<dbReference type="AlphaFoldDB" id="A0A9P4XI03"/>
<organism evidence="2 3">
    <name type="scientific">Trichoderma lentiforme</name>
    <dbReference type="NCBI Taxonomy" id="1567552"/>
    <lineage>
        <taxon>Eukaryota</taxon>
        <taxon>Fungi</taxon>
        <taxon>Dikarya</taxon>
        <taxon>Ascomycota</taxon>
        <taxon>Pezizomycotina</taxon>
        <taxon>Sordariomycetes</taxon>
        <taxon>Hypocreomycetidae</taxon>
        <taxon>Hypocreales</taxon>
        <taxon>Hypocreaceae</taxon>
        <taxon>Trichoderma</taxon>
    </lineage>
</organism>
<evidence type="ECO:0000313" key="2">
    <source>
        <dbReference type="EMBL" id="KAF3073384.1"/>
    </source>
</evidence>
<protein>
    <submittedName>
        <fullName evidence="2">Uncharacterized protein</fullName>
    </submittedName>
</protein>
<accession>A0A9P4XI03</accession>
<keyword evidence="1" id="KW-0732">Signal</keyword>
<evidence type="ECO:0000256" key="1">
    <source>
        <dbReference type="SAM" id="SignalP"/>
    </source>
</evidence>
<dbReference type="EMBL" id="QLNT01000006">
    <property type="protein sequence ID" value="KAF3073384.1"/>
    <property type="molecule type" value="Genomic_DNA"/>
</dbReference>
<dbReference type="Proteomes" id="UP000801864">
    <property type="component" value="Unassembled WGS sequence"/>
</dbReference>
<feature type="signal peptide" evidence="1">
    <location>
        <begin position="1"/>
        <end position="21"/>
    </location>
</feature>
<proteinExistence type="predicted"/>
<comment type="caution">
    <text evidence="2">The sequence shown here is derived from an EMBL/GenBank/DDBJ whole genome shotgun (WGS) entry which is preliminary data.</text>
</comment>
<name>A0A9P4XI03_9HYPO</name>
<evidence type="ECO:0000313" key="3">
    <source>
        <dbReference type="Proteomes" id="UP000801864"/>
    </source>
</evidence>
<sequence length="77" mass="8088">MTSGSGVWLSVCLGAWWCVWLGPEKSIAPRVTIAWANRSAGQRTFGLADVDASIVGISVEIDRNADDALVQVASPSA</sequence>